<accession>A0A3B0VK39</accession>
<reference evidence="1" key="1">
    <citation type="submission" date="2018-06" db="EMBL/GenBank/DDBJ databases">
        <authorList>
            <person name="Zhirakovskaya E."/>
        </authorList>
    </citation>
    <scope>NUCLEOTIDE SEQUENCE</scope>
</reference>
<dbReference type="SUPFAM" id="SSF101386">
    <property type="entry name" value="all-alpha NTP pyrophosphatases"/>
    <property type="match status" value="1"/>
</dbReference>
<organism evidence="1">
    <name type="scientific">hydrothermal vent metagenome</name>
    <dbReference type="NCBI Taxonomy" id="652676"/>
    <lineage>
        <taxon>unclassified sequences</taxon>
        <taxon>metagenomes</taxon>
        <taxon>ecological metagenomes</taxon>
    </lineage>
</organism>
<dbReference type="EMBL" id="UOEU01001057">
    <property type="protein sequence ID" value="VAW43291.1"/>
    <property type="molecule type" value="Genomic_DNA"/>
</dbReference>
<protein>
    <submittedName>
        <fullName evidence="1">Uncharacterized protein</fullName>
    </submittedName>
</protein>
<dbReference type="Gene3D" id="1.10.287.1080">
    <property type="entry name" value="MazG-like"/>
    <property type="match status" value="1"/>
</dbReference>
<gene>
    <name evidence="1" type="ORF">MNBD_CHLOROFLEXI01-1928</name>
</gene>
<feature type="non-terminal residue" evidence="1">
    <location>
        <position position="84"/>
    </location>
</feature>
<evidence type="ECO:0000313" key="1">
    <source>
        <dbReference type="EMBL" id="VAW43291.1"/>
    </source>
</evidence>
<sequence>MEKLYQISRGLMTRFPDGNDPFQMITRLAEECGELAAKVNHFEGSGIKRLKLGELDTMKLAKEVKDVLRCGLTLAIHYGIETEL</sequence>
<name>A0A3B0VK39_9ZZZZ</name>
<dbReference type="AlphaFoldDB" id="A0A3B0VK39"/>
<proteinExistence type="predicted"/>